<comment type="caution">
    <text evidence="1">The sequence shown here is derived from an EMBL/GenBank/DDBJ whole genome shotgun (WGS) entry which is preliminary data.</text>
</comment>
<proteinExistence type="predicted"/>
<name>A0ACC2FCK1_DALPE</name>
<dbReference type="EMBL" id="CM055757">
    <property type="protein sequence ID" value="KAJ7989084.1"/>
    <property type="molecule type" value="Genomic_DNA"/>
</dbReference>
<gene>
    <name evidence="1" type="ORF">DPEC_G00315870</name>
</gene>
<evidence type="ECO:0000313" key="2">
    <source>
        <dbReference type="Proteomes" id="UP001157502"/>
    </source>
</evidence>
<protein>
    <submittedName>
        <fullName evidence="1">Uncharacterized protein</fullName>
    </submittedName>
</protein>
<sequence>MIVCVAQLSRGHVCPFIKVRFECEQGHTLVNQLSRLVRLPMSAEEPELHVCAHAEPQTREGAAPVMESPTSLDLTKEPHPFPKRSDTKTLVAVTRHY</sequence>
<evidence type="ECO:0000313" key="1">
    <source>
        <dbReference type="EMBL" id="KAJ7989084.1"/>
    </source>
</evidence>
<dbReference type="Proteomes" id="UP001157502">
    <property type="component" value="Chromosome 30"/>
</dbReference>
<reference evidence="1" key="1">
    <citation type="submission" date="2021-05" db="EMBL/GenBank/DDBJ databases">
        <authorList>
            <person name="Pan Q."/>
            <person name="Jouanno E."/>
            <person name="Zahm M."/>
            <person name="Klopp C."/>
            <person name="Cabau C."/>
            <person name="Louis A."/>
            <person name="Berthelot C."/>
            <person name="Parey E."/>
            <person name="Roest Crollius H."/>
            <person name="Montfort J."/>
            <person name="Robinson-Rechavi M."/>
            <person name="Bouchez O."/>
            <person name="Lampietro C."/>
            <person name="Lopez Roques C."/>
            <person name="Donnadieu C."/>
            <person name="Postlethwait J."/>
            <person name="Bobe J."/>
            <person name="Dillon D."/>
            <person name="Chandos A."/>
            <person name="von Hippel F."/>
            <person name="Guiguen Y."/>
        </authorList>
    </citation>
    <scope>NUCLEOTIDE SEQUENCE</scope>
    <source>
        <strain evidence="1">YG-Jan2019</strain>
    </source>
</reference>
<organism evidence="1 2">
    <name type="scientific">Dallia pectoralis</name>
    <name type="common">Alaska blackfish</name>
    <dbReference type="NCBI Taxonomy" id="75939"/>
    <lineage>
        <taxon>Eukaryota</taxon>
        <taxon>Metazoa</taxon>
        <taxon>Chordata</taxon>
        <taxon>Craniata</taxon>
        <taxon>Vertebrata</taxon>
        <taxon>Euteleostomi</taxon>
        <taxon>Actinopterygii</taxon>
        <taxon>Neopterygii</taxon>
        <taxon>Teleostei</taxon>
        <taxon>Protacanthopterygii</taxon>
        <taxon>Esociformes</taxon>
        <taxon>Umbridae</taxon>
        <taxon>Dallia</taxon>
    </lineage>
</organism>
<accession>A0ACC2FCK1</accession>
<keyword evidence="2" id="KW-1185">Reference proteome</keyword>